<reference evidence="1" key="1">
    <citation type="journal article" date="2020" name="Stud. Mycol.">
        <title>101 Dothideomycetes genomes: a test case for predicting lifestyles and emergence of pathogens.</title>
        <authorList>
            <person name="Haridas S."/>
            <person name="Albert R."/>
            <person name="Binder M."/>
            <person name="Bloem J."/>
            <person name="Labutti K."/>
            <person name="Salamov A."/>
            <person name="Andreopoulos B."/>
            <person name="Baker S."/>
            <person name="Barry K."/>
            <person name="Bills G."/>
            <person name="Bluhm B."/>
            <person name="Cannon C."/>
            <person name="Castanera R."/>
            <person name="Culley D."/>
            <person name="Daum C."/>
            <person name="Ezra D."/>
            <person name="Gonzalez J."/>
            <person name="Henrissat B."/>
            <person name="Kuo A."/>
            <person name="Liang C."/>
            <person name="Lipzen A."/>
            <person name="Lutzoni F."/>
            <person name="Magnuson J."/>
            <person name="Mondo S."/>
            <person name="Nolan M."/>
            <person name="Ohm R."/>
            <person name="Pangilinan J."/>
            <person name="Park H.-J."/>
            <person name="Ramirez L."/>
            <person name="Alfaro M."/>
            <person name="Sun H."/>
            <person name="Tritt A."/>
            <person name="Yoshinaga Y."/>
            <person name="Zwiers L.-H."/>
            <person name="Turgeon B."/>
            <person name="Goodwin S."/>
            <person name="Spatafora J."/>
            <person name="Crous P."/>
            <person name="Grigoriev I."/>
        </authorList>
    </citation>
    <scope>NUCLEOTIDE SEQUENCE</scope>
    <source>
        <strain evidence="1">CBS 175.79</strain>
    </source>
</reference>
<dbReference type="Gene3D" id="3.40.50.1000">
    <property type="entry name" value="HAD superfamily/HAD-like"/>
    <property type="match status" value="1"/>
</dbReference>
<name>A0A6A5Y9U9_9PLEO</name>
<organism evidence="1 2">
    <name type="scientific">Aaosphaeria arxii CBS 175.79</name>
    <dbReference type="NCBI Taxonomy" id="1450172"/>
    <lineage>
        <taxon>Eukaryota</taxon>
        <taxon>Fungi</taxon>
        <taxon>Dikarya</taxon>
        <taxon>Ascomycota</taxon>
        <taxon>Pezizomycotina</taxon>
        <taxon>Dothideomycetes</taxon>
        <taxon>Pleosporomycetidae</taxon>
        <taxon>Pleosporales</taxon>
        <taxon>Pleosporales incertae sedis</taxon>
        <taxon>Aaosphaeria</taxon>
    </lineage>
</organism>
<evidence type="ECO:0000313" key="1">
    <source>
        <dbReference type="EMBL" id="KAF2021531.1"/>
    </source>
</evidence>
<dbReference type="Gene3D" id="1.10.150.720">
    <property type="entry name" value="Haloacid dehalogenase-like hydrolase"/>
    <property type="match status" value="1"/>
</dbReference>
<dbReference type="RefSeq" id="XP_033389870.1">
    <property type="nucleotide sequence ID" value="XM_033526651.1"/>
</dbReference>
<dbReference type="Pfam" id="PF00702">
    <property type="entry name" value="Hydrolase"/>
    <property type="match status" value="1"/>
</dbReference>
<dbReference type="InterPro" id="IPR023214">
    <property type="entry name" value="HAD_sf"/>
</dbReference>
<evidence type="ECO:0000313" key="2">
    <source>
        <dbReference type="Proteomes" id="UP000799778"/>
    </source>
</evidence>
<dbReference type="InterPro" id="IPR044924">
    <property type="entry name" value="HAD-SF_hydro_IA_REG-2-like_cap"/>
</dbReference>
<dbReference type="GO" id="GO:0005634">
    <property type="term" value="C:nucleus"/>
    <property type="evidence" value="ECO:0007669"/>
    <property type="project" value="TreeGrafter"/>
</dbReference>
<dbReference type="PANTHER" id="PTHR46191">
    <property type="match status" value="1"/>
</dbReference>
<dbReference type="InterPro" id="IPR036412">
    <property type="entry name" value="HAD-like_sf"/>
</dbReference>
<dbReference type="PANTHER" id="PTHR46191:SF2">
    <property type="entry name" value="HALOACID DEHALOGENASE-LIKE HYDROLASE DOMAIN-CONTAINING PROTEIN 3"/>
    <property type="match status" value="1"/>
</dbReference>
<proteinExistence type="predicted"/>
<dbReference type="OrthoDB" id="444127at2759"/>
<dbReference type="InterPro" id="IPR051828">
    <property type="entry name" value="HAD-like_hydrolase_domain"/>
</dbReference>
<protein>
    <recommendedName>
        <fullName evidence="3">Haloacid dehalogenase</fullName>
    </recommendedName>
</protein>
<gene>
    <name evidence="1" type="ORF">BU24DRAFT_417170</name>
</gene>
<dbReference type="AlphaFoldDB" id="A0A6A5Y9U9"/>
<dbReference type="SUPFAM" id="SSF56784">
    <property type="entry name" value="HAD-like"/>
    <property type="match status" value="1"/>
</dbReference>
<sequence length="280" mass="32171">MVQKRNLLLAFDAFGTLFAPKKPIPEQYGYFAALHGIEESQWKTHRDIMMSFGKAFKDESRKNPNYGRATGLGAEKWWANVITKTFDPFLKPGQQVPQALVTDLLTQFSTDRGYSLFPDVIPFFQMLRNCKSRPLERWKWDRTVVGIVTNSDDRVPGILQSFGLEVGNRRFDIAERVIANSQEDIDFVILSYDVGYEKPDRPIFDAAVESLKQMLAKESQGQSIEDFEKLYVGDEYEKDYVGAKNAGWNAIRLDRNLPESDARSINDLSHLEQWTPMKKI</sequence>
<dbReference type="Proteomes" id="UP000799778">
    <property type="component" value="Unassembled WGS sequence"/>
</dbReference>
<dbReference type="EMBL" id="ML978066">
    <property type="protein sequence ID" value="KAF2021531.1"/>
    <property type="molecule type" value="Genomic_DNA"/>
</dbReference>
<dbReference type="GeneID" id="54284048"/>
<accession>A0A6A5Y9U9</accession>
<evidence type="ECO:0008006" key="3">
    <source>
        <dbReference type="Google" id="ProtNLM"/>
    </source>
</evidence>
<keyword evidence="2" id="KW-1185">Reference proteome</keyword>